<accession>A0AAW0EXK0</accession>
<feature type="compositionally biased region" description="Low complexity" evidence="1">
    <location>
        <begin position="335"/>
        <end position="345"/>
    </location>
</feature>
<sequence>MAEIEFEETCRELSSYLETVRQCQRRIARIPGVLAQLLELLSDSTKLLEDLSVPEEVSLQPHRRCSRSHRLMRALHDGAGLTELMDSIQATVHHRLARMEELVVVANSACKRRRDARAQYLNATGRRRSFHMAASKPEKVQRCKEEYTASDAEYRETCTAVVHYRVAAMGLAQADFSSAYSGVFALLKNALSGPGGAVSQCASTATRQRLRGIHQRLSGDSDDTGCGSDRTAGSLPPLNGPPPAVSACVARGWHRPSSHGGDRPDGQKEEAGSVATAAGSAPVEGWSQAGESTAGVVMAGIPMVGNAASAPDAPACVPHSPPAATAAPPPPPAATAPDPDTDSSAVATDPSTPPCLSTSSVLRHLDELSSPDCSSQPPPPQEQPAHLLEYSLLSSFADT</sequence>
<gene>
    <name evidence="2" type="ORF">NESM_000837800</name>
</gene>
<reference evidence="2 3" key="1">
    <citation type="journal article" date="2021" name="MBio">
        <title>A New Model Trypanosomatid, Novymonas esmeraldas: Genomic Perception of Its 'Candidatus Pandoraea novymonadis' Endosymbiont.</title>
        <authorList>
            <person name="Zakharova A."/>
            <person name="Saura A."/>
            <person name="Butenko A."/>
            <person name="Podesvova L."/>
            <person name="Warmusova S."/>
            <person name="Kostygov A.Y."/>
            <person name="Nenarokova A."/>
            <person name="Lukes J."/>
            <person name="Opperdoes F.R."/>
            <person name="Yurchenko V."/>
        </authorList>
    </citation>
    <scope>NUCLEOTIDE SEQUENCE [LARGE SCALE GENOMIC DNA]</scope>
    <source>
        <strain evidence="2 3">E262AT.01</strain>
    </source>
</reference>
<comment type="caution">
    <text evidence="2">The sequence shown here is derived from an EMBL/GenBank/DDBJ whole genome shotgun (WGS) entry which is preliminary data.</text>
</comment>
<evidence type="ECO:0000256" key="1">
    <source>
        <dbReference type="SAM" id="MobiDB-lite"/>
    </source>
</evidence>
<keyword evidence="3" id="KW-1185">Reference proteome</keyword>
<protein>
    <submittedName>
        <fullName evidence="2">Uncharacterized protein</fullName>
    </submittedName>
</protein>
<feature type="compositionally biased region" description="Basic and acidic residues" evidence="1">
    <location>
        <begin position="260"/>
        <end position="271"/>
    </location>
</feature>
<evidence type="ECO:0000313" key="2">
    <source>
        <dbReference type="EMBL" id="KAK7198733.1"/>
    </source>
</evidence>
<proteinExistence type="predicted"/>
<name>A0AAW0EXK0_9TRYP</name>
<evidence type="ECO:0000313" key="3">
    <source>
        <dbReference type="Proteomes" id="UP001430356"/>
    </source>
</evidence>
<dbReference type="SUPFAM" id="SSF103657">
    <property type="entry name" value="BAR/IMD domain-like"/>
    <property type="match status" value="1"/>
</dbReference>
<dbReference type="InterPro" id="IPR027267">
    <property type="entry name" value="AH/BAR_dom_sf"/>
</dbReference>
<feature type="region of interest" description="Disordered" evidence="1">
    <location>
        <begin position="309"/>
        <end position="386"/>
    </location>
</feature>
<dbReference type="Proteomes" id="UP001430356">
    <property type="component" value="Unassembled WGS sequence"/>
</dbReference>
<feature type="region of interest" description="Disordered" evidence="1">
    <location>
        <begin position="213"/>
        <end position="286"/>
    </location>
</feature>
<dbReference type="EMBL" id="JAECZO010000170">
    <property type="protein sequence ID" value="KAK7198733.1"/>
    <property type="molecule type" value="Genomic_DNA"/>
</dbReference>
<organism evidence="2 3">
    <name type="scientific">Novymonas esmeraldas</name>
    <dbReference type="NCBI Taxonomy" id="1808958"/>
    <lineage>
        <taxon>Eukaryota</taxon>
        <taxon>Discoba</taxon>
        <taxon>Euglenozoa</taxon>
        <taxon>Kinetoplastea</taxon>
        <taxon>Metakinetoplastina</taxon>
        <taxon>Trypanosomatida</taxon>
        <taxon>Trypanosomatidae</taxon>
        <taxon>Novymonas</taxon>
    </lineage>
</organism>
<dbReference type="AlphaFoldDB" id="A0AAW0EXK0"/>